<comment type="subcellular location">
    <subcellularLocation>
        <location evidence="3">Cytoplasm</location>
    </subcellularLocation>
</comment>
<comment type="caution">
    <text evidence="3">Lacks conserved residue(s) required for the propagation of feature annotation.</text>
</comment>
<evidence type="ECO:0000256" key="3">
    <source>
        <dbReference type="HAMAP-Rule" id="MF_00197"/>
    </source>
</evidence>
<dbReference type="eggNOG" id="arCOG02255">
    <property type="taxonomic scope" value="Archaea"/>
</dbReference>
<reference evidence="6 7" key="1">
    <citation type="journal article" date="2013" name="PLoS ONE">
        <title>Assembly-driven community genomics of a hypersaline microbial ecosystem.</title>
        <authorList>
            <person name="Podell S."/>
            <person name="Ugalde J.A."/>
            <person name="Narasingarao P."/>
            <person name="Banfield J.F."/>
            <person name="Heidelberg K.B."/>
            <person name="Allen E.E."/>
        </authorList>
    </citation>
    <scope>NUCLEOTIDE SEQUENCE [LARGE SCALE GENOMIC DNA]</scope>
    <source>
        <strain evidence="7">J07HQW2</strain>
    </source>
</reference>
<dbReference type="EMBL" id="KE356561">
    <property type="protein sequence ID" value="ERG96510.1"/>
    <property type="molecule type" value="Genomic_DNA"/>
</dbReference>
<feature type="compositionally biased region" description="Low complexity" evidence="5">
    <location>
        <begin position="291"/>
        <end position="311"/>
    </location>
</feature>
<keyword evidence="3" id="KW-0457">Lysine biosynthesis</keyword>
<gene>
    <name evidence="3" type="primary">dapF</name>
    <name evidence="6" type="ORF">J07HQW2_02990</name>
</gene>
<evidence type="ECO:0000313" key="7">
    <source>
        <dbReference type="Proteomes" id="UP000030710"/>
    </source>
</evidence>
<organism evidence="6 7">
    <name type="scientific">Haloquadratum walsbyi J07HQW2</name>
    <dbReference type="NCBI Taxonomy" id="1238425"/>
    <lineage>
        <taxon>Archaea</taxon>
        <taxon>Methanobacteriati</taxon>
        <taxon>Methanobacteriota</taxon>
        <taxon>Stenosarchaea group</taxon>
        <taxon>Halobacteria</taxon>
        <taxon>Halobacteriales</taxon>
        <taxon>Haloferacaceae</taxon>
        <taxon>Haloquadratum</taxon>
    </lineage>
</organism>
<comment type="pathway">
    <text evidence="3">Amino-acid biosynthesis; L-lysine biosynthesis via DAP pathway; DL-2,6-diaminopimelate from LL-2,6-diaminopimelate: step 1/1.</text>
</comment>
<dbReference type="STRING" id="1238425.J07HQW2_02990"/>
<evidence type="ECO:0000256" key="2">
    <source>
        <dbReference type="ARBA" id="ARBA00023235"/>
    </source>
</evidence>
<feature type="binding site" evidence="3">
    <location>
        <begin position="229"/>
        <end position="230"/>
    </location>
    <ligand>
        <name>substrate</name>
    </ligand>
</feature>
<dbReference type="HOGENOM" id="CLU_053306_3_0_2"/>
<feature type="binding site" evidence="3">
    <location>
        <begin position="218"/>
        <end position="219"/>
    </location>
    <ligand>
        <name>substrate</name>
    </ligand>
</feature>
<dbReference type="SUPFAM" id="SSF54506">
    <property type="entry name" value="Diaminopimelate epimerase-like"/>
    <property type="match status" value="2"/>
</dbReference>
<comment type="function">
    <text evidence="3">Catalyzes the stereoinversion of LL-2,6-diaminopimelate (L,L-DAP) to meso-diaminopimelate (meso-DAP), a precursor of L-lysine.</text>
</comment>
<accession>U1NH79</accession>
<keyword evidence="3" id="KW-0963">Cytoplasm</keyword>
<proteinExistence type="inferred from homology"/>
<dbReference type="InterPro" id="IPR001653">
    <property type="entry name" value="DAP_epimerase_DapF"/>
</dbReference>
<feature type="active site" description="Proton acceptor" evidence="3">
    <location>
        <position position="228"/>
    </location>
</feature>
<name>U1NH79_9EURY</name>
<dbReference type="Proteomes" id="UP000030710">
    <property type="component" value="Unassembled WGS sequence"/>
</dbReference>
<evidence type="ECO:0000256" key="1">
    <source>
        <dbReference type="ARBA" id="ARBA00010219"/>
    </source>
</evidence>
<comment type="similarity">
    <text evidence="1 3">Belongs to the diaminopimelate epimerase family.</text>
</comment>
<comment type="subunit">
    <text evidence="3">Homodimer.</text>
</comment>
<dbReference type="HAMAP" id="MF_00197">
    <property type="entry name" value="DAP_epimerase"/>
    <property type="match status" value="1"/>
</dbReference>
<dbReference type="Pfam" id="PF01678">
    <property type="entry name" value="DAP_epimerase"/>
    <property type="match status" value="2"/>
</dbReference>
<dbReference type="Gene3D" id="3.10.310.10">
    <property type="entry name" value="Diaminopimelate Epimerase, Chain A, domain 1"/>
    <property type="match status" value="2"/>
</dbReference>
<evidence type="ECO:0000313" key="6">
    <source>
        <dbReference type="EMBL" id="ERG96510.1"/>
    </source>
</evidence>
<feature type="region of interest" description="Disordered" evidence="5">
    <location>
        <begin position="291"/>
        <end position="327"/>
    </location>
</feature>
<feature type="binding site" evidence="3">
    <location>
        <begin position="89"/>
        <end position="90"/>
    </location>
    <ligand>
        <name>substrate</name>
    </ligand>
</feature>
<feature type="site" description="Could be important to modulate the pK values of the two catalytic cysteine residues" evidence="3">
    <location>
        <position position="169"/>
    </location>
</feature>
<dbReference type="PANTHER" id="PTHR31689:SF0">
    <property type="entry name" value="DIAMINOPIMELATE EPIMERASE"/>
    <property type="match status" value="1"/>
</dbReference>
<protein>
    <recommendedName>
        <fullName evidence="3 4">Diaminopimelate epimerase</fullName>
        <shortName evidence="3">DAP epimerase</shortName>
        <ecNumber evidence="3 4">5.1.1.7</ecNumber>
    </recommendedName>
    <alternativeName>
        <fullName evidence="3">PLP-independent amino acid racemase</fullName>
    </alternativeName>
</protein>
<evidence type="ECO:0000256" key="4">
    <source>
        <dbReference type="NCBIfam" id="TIGR00652"/>
    </source>
</evidence>
<dbReference type="AlphaFoldDB" id="U1NH79"/>
<dbReference type="EC" id="5.1.1.7" evidence="3 4"/>
<dbReference type="GO" id="GO:0005829">
    <property type="term" value="C:cytosol"/>
    <property type="evidence" value="ECO:0007669"/>
    <property type="project" value="TreeGrafter"/>
</dbReference>
<dbReference type="NCBIfam" id="TIGR00652">
    <property type="entry name" value="DapF"/>
    <property type="match status" value="1"/>
</dbReference>
<feature type="binding site" evidence="3">
    <location>
        <position position="200"/>
    </location>
    <ligand>
        <name>substrate</name>
    </ligand>
</feature>
<dbReference type="RefSeq" id="WP_021055974.1">
    <property type="nucleotide sequence ID" value="NZ_KE356561.1"/>
</dbReference>
<dbReference type="PANTHER" id="PTHR31689">
    <property type="entry name" value="DIAMINOPIMELATE EPIMERASE, CHLOROPLASTIC"/>
    <property type="match status" value="1"/>
</dbReference>
<feature type="binding site" evidence="3">
    <location>
        <position position="18"/>
    </location>
    <ligand>
        <name>substrate</name>
    </ligand>
</feature>
<evidence type="ECO:0000256" key="5">
    <source>
        <dbReference type="SAM" id="MobiDB-lite"/>
    </source>
</evidence>
<dbReference type="UniPathway" id="UPA00034">
    <property type="reaction ID" value="UER00025"/>
</dbReference>
<feature type="site" description="Could be important to modulate the pK values of the two catalytic cysteine residues" evidence="3">
    <location>
        <position position="218"/>
    </location>
</feature>
<dbReference type="GO" id="GO:0008837">
    <property type="term" value="F:diaminopimelate epimerase activity"/>
    <property type="evidence" value="ECO:0007669"/>
    <property type="project" value="UniProtKB-UniRule"/>
</dbReference>
<feature type="active site" description="Proton donor" evidence="3">
    <location>
        <position position="88"/>
    </location>
</feature>
<keyword evidence="3" id="KW-0028">Amino-acid biosynthesis</keyword>
<keyword evidence="2 3" id="KW-0413">Isomerase</keyword>
<sequence length="327" mass="34556">MSTETALVSVVKYHGTGNDFIIVNDTERIPDREAFARAHCDRDTGISHDTTDRRGADGVLFLSIEQQHTPIQVIMTLIQPDGSTAAMCGNGARVAAAWAAERTGATDLMIETPAGTQHATLSGDTVTIEMGTPTFDPSRVPLVADRDTAFIDEQVDSLSVTAVNTGVPHAVAIVDDIDSIRLSDIAPPIRHANIFPVGANVTLGELTGAAQFQQRTYERGVEDETQSCGTGAVAVGAVARRLGIVDSDIPMTVRPPGGELRVTVTPGQSATLTGPVERAFQTELEVITESLTRSTPYSDSSSVSDSALESENTIESSPNTPPDDVTQ</sequence>
<comment type="catalytic activity">
    <reaction evidence="3">
        <text>(2S,6S)-2,6-diaminopimelate = meso-2,6-diaminopimelate</text>
        <dbReference type="Rhea" id="RHEA:15393"/>
        <dbReference type="ChEBI" id="CHEBI:57609"/>
        <dbReference type="ChEBI" id="CHEBI:57791"/>
        <dbReference type="EC" id="5.1.1.7"/>
    </reaction>
</comment>
<dbReference type="GO" id="GO:0009089">
    <property type="term" value="P:lysine biosynthetic process via diaminopimelate"/>
    <property type="evidence" value="ECO:0007669"/>
    <property type="project" value="UniProtKB-UniRule"/>
</dbReference>
<feature type="binding site" evidence="3">
    <location>
        <position position="79"/>
    </location>
    <ligand>
        <name>substrate</name>
    </ligand>
</feature>